<dbReference type="InParanoid" id="F0XWE1"/>
<feature type="compositionally biased region" description="Low complexity" evidence="1">
    <location>
        <begin position="297"/>
        <end position="315"/>
    </location>
</feature>
<gene>
    <name evidence="2" type="ORF">AURANDRAFT_60805</name>
</gene>
<evidence type="ECO:0000256" key="1">
    <source>
        <dbReference type="SAM" id="MobiDB-lite"/>
    </source>
</evidence>
<dbReference type="GeneID" id="20223175"/>
<dbReference type="RefSeq" id="XP_009032402.1">
    <property type="nucleotide sequence ID" value="XM_009034154.1"/>
</dbReference>
<protein>
    <submittedName>
        <fullName evidence="2">Uncharacterized protein</fullName>
    </submittedName>
</protein>
<feature type="region of interest" description="Disordered" evidence="1">
    <location>
        <begin position="297"/>
        <end position="405"/>
    </location>
</feature>
<proteinExistence type="predicted"/>
<dbReference type="KEGG" id="aaf:AURANDRAFT_60805"/>
<dbReference type="Proteomes" id="UP000002729">
    <property type="component" value="Unassembled WGS sequence"/>
</dbReference>
<accession>F0XWE1</accession>
<evidence type="ECO:0000313" key="2">
    <source>
        <dbReference type="EMBL" id="EGB12755.1"/>
    </source>
</evidence>
<sequence length="405" mass="42037">MGVKILVSGPVRGAHGALFAAASKAQSKIGPVAALFCVGDFFGERVDEAAVNALPDAPIPTYFITGGDVVDNDLADRLAAKNVRWLGRSGCEDVAGLRVGFLGGALGGDFEDDAPADGSDSPHYRREDLETLAIASGAYRADGGMDVLLTSDTAEGASACLGDGDERKDAVDAGASAPLGAALAELKCSYHFAASQGDGWSLEPYRCGAGGFARLARLHALPRRGLAKSLRAFDVAPFVAAHFDLDTADGARDAALHTAELRAATANPYAVFAARKVAGHRPPPGLLKRKPMAAAALAAEKAEDAPAPAAAAAAADPPPRDEPKEFASFPTGFKSRGAKLKTETKIVEGPARPVYGAPNRPEEPAPWQPAEKKEKRQSIYAPGSSLANPSKKKRKRMGAPHGPQF</sequence>
<name>F0XWE1_AURAN</name>
<dbReference type="eggNOG" id="KOG2476">
    <property type="taxonomic scope" value="Eukaryota"/>
</dbReference>
<reference evidence="2 3" key="1">
    <citation type="journal article" date="2011" name="Proc. Natl. Acad. Sci. U.S.A.">
        <title>Niche of harmful alga Aureococcus anophagefferens revealed through ecogenomics.</title>
        <authorList>
            <person name="Gobler C.J."/>
            <person name="Berry D.L."/>
            <person name="Dyhrman S.T."/>
            <person name="Wilhelm S.W."/>
            <person name="Salamov A."/>
            <person name="Lobanov A.V."/>
            <person name="Zhang Y."/>
            <person name="Collier J.L."/>
            <person name="Wurch L.L."/>
            <person name="Kustka A.B."/>
            <person name="Dill B.D."/>
            <person name="Shah M."/>
            <person name="VerBerkmoes N.C."/>
            <person name="Kuo A."/>
            <person name="Terry A."/>
            <person name="Pangilinan J."/>
            <person name="Lindquist E.A."/>
            <person name="Lucas S."/>
            <person name="Paulsen I.T."/>
            <person name="Hattenrath-Lehmann T.K."/>
            <person name="Talmage S.C."/>
            <person name="Walker E.A."/>
            <person name="Koch F."/>
            <person name="Burson A.M."/>
            <person name="Marcoval M.A."/>
            <person name="Tang Y.Z."/>
            <person name="Lecleir G.R."/>
            <person name="Coyne K.J."/>
            <person name="Berg G.M."/>
            <person name="Bertrand E.M."/>
            <person name="Saito M.A."/>
            <person name="Gladyshev V.N."/>
            <person name="Grigoriev I.V."/>
        </authorList>
    </citation>
    <scope>NUCLEOTIDE SEQUENCE [LARGE SCALE GENOMIC DNA]</scope>
    <source>
        <strain evidence="3">CCMP 1984</strain>
    </source>
</reference>
<dbReference type="AlphaFoldDB" id="F0XWE1"/>
<organism evidence="3">
    <name type="scientific">Aureococcus anophagefferens</name>
    <name type="common">Harmful bloom alga</name>
    <dbReference type="NCBI Taxonomy" id="44056"/>
    <lineage>
        <taxon>Eukaryota</taxon>
        <taxon>Sar</taxon>
        <taxon>Stramenopiles</taxon>
        <taxon>Ochrophyta</taxon>
        <taxon>Pelagophyceae</taxon>
        <taxon>Pelagomonadales</taxon>
        <taxon>Pelagomonadaceae</taxon>
        <taxon>Aureococcus</taxon>
    </lineage>
</organism>
<dbReference type="OrthoDB" id="444325at2759"/>
<dbReference type="EMBL" id="GL833120">
    <property type="protein sequence ID" value="EGB12755.1"/>
    <property type="molecule type" value="Genomic_DNA"/>
</dbReference>
<evidence type="ECO:0000313" key="3">
    <source>
        <dbReference type="Proteomes" id="UP000002729"/>
    </source>
</evidence>
<keyword evidence="3" id="KW-1185">Reference proteome</keyword>